<protein>
    <submittedName>
        <fullName evidence="3">Tab2/Atab2 family RNA-binding protein</fullName>
    </submittedName>
</protein>
<dbReference type="InterPro" id="IPR009472">
    <property type="entry name" value="Tab2-like"/>
</dbReference>
<evidence type="ECO:0000259" key="1">
    <source>
        <dbReference type="Pfam" id="PF06485"/>
    </source>
</evidence>
<dbReference type="Proteomes" id="UP000640725">
    <property type="component" value="Unassembled WGS sequence"/>
</dbReference>
<dbReference type="InterPro" id="IPR046761">
    <property type="entry name" value="Tab2-like_C"/>
</dbReference>
<name>A0ABR9U879_9CYAN</name>
<organism evidence="3 4">
    <name type="scientific">Planktothrix mougeotii LEGE 06226</name>
    <dbReference type="NCBI Taxonomy" id="1828728"/>
    <lineage>
        <taxon>Bacteria</taxon>
        <taxon>Bacillati</taxon>
        <taxon>Cyanobacteriota</taxon>
        <taxon>Cyanophyceae</taxon>
        <taxon>Oscillatoriophycideae</taxon>
        <taxon>Oscillatoriales</taxon>
        <taxon>Microcoleaceae</taxon>
        <taxon>Planktothrix</taxon>
    </lineage>
</organism>
<accession>A0ABR9U879</accession>
<dbReference type="RefSeq" id="WP_193868342.1">
    <property type="nucleotide sequence ID" value="NZ_JADEWU010000007.1"/>
</dbReference>
<dbReference type="PANTHER" id="PTHR34556">
    <property type="match status" value="1"/>
</dbReference>
<feature type="domain" description="RNA-binding protein Tab2-like N-terminal" evidence="1">
    <location>
        <begin position="3"/>
        <end position="103"/>
    </location>
</feature>
<sequence>MLIWQADFYRRPLKDTSGQPLWELLVCDQTRQVEFIAMCPQSQANSTWLIEQLQQAIVIRKPERIQVFRPQSFSLLEMAGKALGIVVEPARNTIALKQWLEERSKSYSELENYTGELYNPVKLDQPPPLPLPENLWGDRWRFANLSAGNLQAFFADRPIPILQMPDEFLPLNLGLASVVAIPGIVIDGGKKSMQLARWLAEIQPFSCNYMAGSPDGLILESGLVDRWVVATFEDSEVTEAAKTFEVRKQLAKGLHFLLVQPDDSGMTFSGFWLLKGEIKK</sequence>
<reference evidence="3 4" key="1">
    <citation type="submission" date="2020-10" db="EMBL/GenBank/DDBJ databases">
        <authorList>
            <person name="Castelo-Branco R."/>
            <person name="Eusebio N."/>
            <person name="Adriana R."/>
            <person name="Vieira A."/>
            <person name="Brugerolle De Fraissinette N."/>
            <person name="Rezende De Castro R."/>
            <person name="Schneider M.P."/>
            <person name="Vasconcelos V."/>
            <person name="Leao P.N."/>
        </authorList>
    </citation>
    <scope>NUCLEOTIDE SEQUENCE [LARGE SCALE GENOMIC DNA]</scope>
    <source>
        <strain evidence="3 4">LEGE 06226</strain>
    </source>
</reference>
<gene>
    <name evidence="3" type="ORF">IQ236_05400</name>
</gene>
<dbReference type="PANTHER" id="PTHR34556:SF2">
    <property type="entry name" value="PROTEIN TAB2 HOMOLOG, CHLOROPLASTIC"/>
    <property type="match status" value="1"/>
</dbReference>
<dbReference type="EMBL" id="JADEWU010000007">
    <property type="protein sequence ID" value="MBE9142659.1"/>
    <property type="molecule type" value="Genomic_DNA"/>
</dbReference>
<dbReference type="Pfam" id="PF20429">
    <property type="entry name" value="Tab2-like_C"/>
    <property type="match status" value="1"/>
</dbReference>
<dbReference type="InterPro" id="IPR046760">
    <property type="entry name" value="Tab2-like_N"/>
</dbReference>
<comment type="caution">
    <text evidence="3">The sequence shown here is derived from an EMBL/GenBank/DDBJ whole genome shotgun (WGS) entry which is preliminary data.</text>
</comment>
<proteinExistence type="predicted"/>
<evidence type="ECO:0000313" key="3">
    <source>
        <dbReference type="EMBL" id="MBE9142659.1"/>
    </source>
</evidence>
<evidence type="ECO:0000259" key="2">
    <source>
        <dbReference type="Pfam" id="PF20429"/>
    </source>
</evidence>
<feature type="domain" description="RNA-binding protein Tab2/Atab2 C-terminal" evidence="2">
    <location>
        <begin position="119"/>
        <end position="275"/>
    </location>
</feature>
<dbReference type="Pfam" id="PF06485">
    <property type="entry name" value="Tab2-like_N"/>
    <property type="match status" value="1"/>
</dbReference>
<evidence type="ECO:0000313" key="4">
    <source>
        <dbReference type="Proteomes" id="UP000640725"/>
    </source>
</evidence>
<keyword evidence="4" id="KW-1185">Reference proteome</keyword>